<proteinExistence type="predicted"/>
<comment type="caution">
    <text evidence="2">The sequence shown here is derived from an EMBL/GenBank/DDBJ whole genome shotgun (WGS) entry which is preliminary data.</text>
</comment>
<feature type="compositionally biased region" description="Polar residues" evidence="1">
    <location>
        <begin position="551"/>
        <end position="562"/>
    </location>
</feature>
<evidence type="ECO:0000313" key="2">
    <source>
        <dbReference type="EMBL" id="KAF9424414.1"/>
    </source>
</evidence>
<sequence length="572" mass="64311">MDIKSPSKISKPWQYNTRKVNSSPDDTQHCFCYPGDDLPVIHKLLDPKNKGQERLVIYLYRSVDSNEIKMFTPNSDKQMLIPDIPYDSNDVLVTVTNENIDTLFYNNPNKIKVHNDYLETVNPTVVSSLPIGLNQGEIEHIFPGYTDDISLNDKESSNEYDNDDYVVPPYKSSDNANLAQVEAQTVPLKSFPENDFEANHNWDLPNTNLDGVEETLQGVLPSSSAFLLPPDDNLQQKLVYSFQNTDNTATSQDYLSFDAWFKQQMKRFQNPHFPSDLKSIDSDLLKVLVIKIFSKNKINISSNGVITGPNGETIDTANLELRPLLLGEKISLQIFNTNHKKINLLKRLPFMEGILVTLVSPPQILGIIPLENIRIESISSFTSDQDGGRKGKWETDIKAQAIPLSDERKQWNTGLYYSAPNVPYPNWHPLVEIQPSGKRRKFNAKIEHIFEPPTKTRNNAIDGTQTASKEANIKVTSTTKPPVDSSKPKKKLSEPLLKGMLKTLMDLLNDTPRRDQPKSNITHNFDIISDSELTKYEDDGPDFRIIGGSAATGSGTPVSSKGRSGIREEFSS</sequence>
<reference evidence="2" key="1">
    <citation type="submission" date="2020-08" db="EMBL/GenBank/DDBJ databases">
        <title>Spodoptera exigua strain:BAW_Kor-Di-RS1 Genome sequencing and assembly.</title>
        <authorList>
            <person name="Kim J."/>
            <person name="Nam H.Y."/>
            <person name="Kwon M."/>
            <person name="Choi J.H."/>
            <person name="Cho S.R."/>
            <person name="Kim G.-H."/>
        </authorList>
    </citation>
    <scope>NUCLEOTIDE SEQUENCE</scope>
    <source>
        <strain evidence="2">BAW_Kor-Di-RS1</strain>
        <tissue evidence="2">Whole-body</tissue>
    </source>
</reference>
<feature type="compositionally biased region" description="Basic and acidic residues" evidence="1">
    <location>
        <begin position="532"/>
        <end position="542"/>
    </location>
</feature>
<feature type="region of interest" description="Disordered" evidence="1">
    <location>
        <begin position="531"/>
        <end position="572"/>
    </location>
</feature>
<name>A0A835GSH5_SPOEX</name>
<dbReference type="Proteomes" id="UP000648187">
    <property type="component" value="Unassembled WGS sequence"/>
</dbReference>
<protein>
    <submittedName>
        <fullName evidence="2">Uncharacterized protein</fullName>
    </submittedName>
</protein>
<accession>A0A835GSH5</accession>
<dbReference type="EMBL" id="JACKWZ010000003">
    <property type="protein sequence ID" value="KAF9424414.1"/>
    <property type="molecule type" value="Genomic_DNA"/>
</dbReference>
<dbReference type="AlphaFoldDB" id="A0A835GSH5"/>
<gene>
    <name evidence="2" type="ORF">HW555_000553</name>
</gene>
<organism evidence="2 3">
    <name type="scientific">Spodoptera exigua</name>
    <name type="common">Beet armyworm</name>
    <name type="synonym">Noctua fulgens</name>
    <dbReference type="NCBI Taxonomy" id="7107"/>
    <lineage>
        <taxon>Eukaryota</taxon>
        <taxon>Metazoa</taxon>
        <taxon>Ecdysozoa</taxon>
        <taxon>Arthropoda</taxon>
        <taxon>Hexapoda</taxon>
        <taxon>Insecta</taxon>
        <taxon>Pterygota</taxon>
        <taxon>Neoptera</taxon>
        <taxon>Endopterygota</taxon>
        <taxon>Lepidoptera</taxon>
        <taxon>Glossata</taxon>
        <taxon>Ditrysia</taxon>
        <taxon>Noctuoidea</taxon>
        <taxon>Noctuidae</taxon>
        <taxon>Amphipyrinae</taxon>
        <taxon>Spodoptera</taxon>
    </lineage>
</organism>
<evidence type="ECO:0000256" key="1">
    <source>
        <dbReference type="SAM" id="MobiDB-lite"/>
    </source>
</evidence>
<keyword evidence="3" id="KW-1185">Reference proteome</keyword>
<evidence type="ECO:0000313" key="3">
    <source>
        <dbReference type="Proteomes" id="UP000648187"/>
    </source>
</evidence>